<evidence type="ECO:0000256" key="7">
    <source>
        <dbReference type="ARBA" id="ARBA00043912"/>
    </source>
</evidence>
<organism evidence="9">
    <name type="scientific">Timema bartmani</name>
    <dbReference type="NCBI Taxonomy" id="61472"/>
    <lineage>
        <taxon>Eukaryota</taxon>
        <taxon>Metazoa</taxon>
        <taxon>Ecdysozoa</taxon>
        <taxon>Arthropoda</taxon>
        <taxon>Hexapoda</taxon>
        <taxon>Insecta</taxon>
        <taxon>Pterygota</taxon>
        <taxon>Neoptera</taxon>
        <taxon>Polyneoptera</taxon>
        <taxon>Phasmatodea</taxon>
        <taxon>Timematodea</taxon>
        <taxon>Timematoidea</taxon>
        <taxon>Timematidae</taxon>
        <taxon>Timema</taxon>
    </lineage>
</organism>
<dbReference type="Pfam" id="PF01344">
    <property type="entry name" value="Kelch_1"/>
    <property type="match status" value="1"/>
</dbReference>
<dbReference type="FunFam" id="1.25.40.420:FF:000001">
    <property type="entry name" value="Kelch-like family member 12"/>
    <property type="match status" value="1"/>
</dbReference>
<feature type="domain" description="BTB" evidence="8">
    <location>
        <begin position="96"/>
        <end position="165"/>
    </location>
</feature>
<dbReference type="SMART" id="SM00612">
    <property type="entry name" value="Kelch"/>
    <property type="match status" value="6"/>
</dbReference>
<dbReference type="Gene3D" id="2.120.10.80">
    <property type="entry name" value="Kelch-type beta propeller"/>
    <property type="match status" value="1"/>
</dbReference>
<keyword evidence="6" id="KW-0009">Actin-binding</keyword>
<sequence>MVCGRQLENFSDRCPFSYLIKINAYVIIAQYMDFTMKLRKLSKSRLNRPSPSSSKAKLNNKKVASKPKRCVCLPKDFAVTEFPRVWNDLRLQQQLCDGFIHTGENKTFCIHRAILSAASSYFKTLFTNALHKGQPEIYELTIQLPNHIVECILDYAYTGRCNITSDNVQMLLPAADQYEIVGIIQQCCQFLLEELRPSNCLGILRFAHHYFCRELENKGRRYVLYNFKKILRESLEFKDLLPEELEIILKDDELNIRNEETVFEAIMQWVEADAEGRKHNLGSLIHCARYGLMSFKFFTDVVMNNRHIQASPELQQMLYSASVFLIELDSKLSSDIDLNDPIARPRIPYEILFAVGGWSAGSPTNFVETYDTRSDRWFLSMNTDATPRAYHGLCMLDKLIYMIGGFDGNKHFNSVRCYNPISKEWKERACMYNARCYVSVCTLGGKIYALGGYNGRVRMSSAERYTPRYNQWEIIPSMHKQRSDASAAVLQNKIYIVGGFNGTEVLSSAEVFDPVPQQWTFIHSMSSARSGVSLISHKDCLYALGGFNGVTRLNTGNFIFAGERYDPNQSPSWREIAEMFSPRSNFATAVLDEMIFVIGQTTIAYVECYDVVSNEWYDASPMNLNRSALNACVLTGLSNAKDYSYLSKVHEIGQGGSSDCPNN</sequence>
<name>A0A7R9EMV3_9NEOP</name>
<dbReference type="Pfam" id="PF07707">
    <property type="entry name" value="BACK"/>
    <property type="match status" value="1"/>
</dbReference>
<dbReference type="SUPFAM" id="SSF117281">
    <property type="entry name" value="Kelch motif"/>
    <property type="match status" value="1"/>
</dbReference>
<dbReference type="UniPathway" id="UPA00143"/>
<evidence type="ECO:0000259" key="8">
    <source>
        <dbReference type="PROSITE" id="PS50097"/>
    </source>
</evidence>
<dbReference type="PANTHER" id="PTHR24412:SF172">
    <property type="entry name" value="KELCH-LIKE PROTEIN 10"/>
    <property type="match status" value="1"/>
</dbReference>
<dbReference type="Gene3D" id="3.30.710.10">
    <property type="entry name" value="Potassium Channel Kv1.1, Chain A"/>
    <property type="match status" value="1"/>
</dbReference>
<dbReference type="Gene3D" id="1.25.40.420">
    <property type="match status" value="1"/>
</dbReference>
<dbReference type="InterPro" id="IPR015915">
    <property type="entry name" value="Kelch-typ_b-propeller"/>
</dbReference>
<keyword evidence="3" id="KW-0880">Kelch repeat</keyword>
<accession>A0A7R9EMV3</accession>
<dbReference type="InterPro" id="IPR011705">
    <property type="entry name" value="BACK"/>
</dbReference>
<dbReference type="InterPro" id="IPR011333">
    <property type="entry name" value="SKP1/BTB/POZ_sf"/>
</dbReference>
<proteinExistence type="predicted"/>
<dbReference type="PROSITE" id="PS50097">
    <property type="entry name" value="BTB"/>
    <property type="match status" value="1"/>
</dbReference>
<reference evidence="9" key="1">
    <citation type="submission" date="2020-11" db="EMBL/GenBank/DDBJ databases">
        <authorList>
            <person name="Tran Van P."/>
        </authorList>
    </citation>
    <scope>NUCLEOTIDE SEQUENCE</scope>
</reference>
<dbReference type="GO" id="GO:0003779">
    <property type="term" value="F:actin binding"/>
    <property type="evidence" value="ECO:0007669"/>
    <property type="project" value="UniProtKB-KW"/>
</dbReference>
<dbReference type="EMBL" id="OD564395">
    <property type="protein sequence ID" value="CAD7438161.1"/>
    <property type="molecule type" value="Genomic_DNA"/>
</dbReference>
<dbReference type="InterPro" id="IPR006652">
    <property type="entry name" value="Kelch_1"/>
</dbReference>
<dbReference type="SUPFAM" id="SSF54695">
    <property type="entry name" value="POZ domain"/>
    <property type="match status" value="1"/>
</dbReference>
<dbReference type="SMART" id="SM00875">
    <property type="entry name" value="BACK"/>
    <property type="match status" value="1"/>
</dbReference>
<dbReference type="InterPro" id="IPR017096">
    <property type="entry name" value="BTB-kelch_protein"/>
</dbReference>
<dbReference type="PIRSF" id="PIRSF037037">
    <property type="entry name" value="Kelch-like_protein_gigaxonin"/>
    <property type="match status" value="1"/>
</dbReference>
<dbReference type="CDD" id="cd18450">
    <property type="entry name" value="BACK_KLHL10"/>
    <property type="match status" value="1"/>
</dbReference>
<gene>
    <name evidence="9" type="ORF">TBIB3V08_LOCUS757</name>
</gene>
<evidence type="ECO:0000256" key="6">
    <source>
        <dbReference type="ARBA" id="ARBA00023203"/>
    </source>
</evidence>
<evidence type="ECO:0000256" key="2">
    <source>
        <dbReference type="ARBA" id="ARBA00013699"/>
    </source>
</evidence>
<dbReference type="GO" id="GO:0016567">
    <property type="term" value="P:protein ubiquitination"/>
    <property type="evidence" value="ECO:0007669"/>
    <property type="project" value="UniProtKB-UniPathway"/>
</dbReference>
<dbReference type="PANTHER" id="PTHR24412">
    <property type="entry name" value="KELCH PROTEIN"/>
    <property type="match status" value="1"/>
</dbReference>
<protein>
    <recommendedName>
        <fullName evidence="2">Kelch-like protein diablo</fullName>
    </recommendedName>
</protein>
<evidence type="ECO:0000256" key="5">
    <source>
        <dbReference type="ARBA" id="ARBA00022786"/>
    </source>
</evidence>
<evidence type="ECO:0000256" key="4">
    <source>
        <dbReference type="ARBA" id="ARBA00022737"/>
    </source>
</evidence>
<evidence type="ECO:0000256" key="1">
    <source>
        <dbReference type="ARBA" id="ARBA00004906"/>
    </source>
</evidence>
<comment type="function">
    <text evidence="7">Probable substrate-specific adapter of an E3 ubiquitin-protein ligase complex which mediates the ubiquitination and subsequent proteasomal degradation of target proteins. May have a role in synapse differentiation and growth.</text>
</comment>
<dbReference type="Pfam" id="PF24681">
    <property type="entry name" value="Kelch_KLHDC2_KLHL20_DRC7"/>
    <property type="match status" value="1"/>
</dbReference>
<dbReference type="AlphaFoldDB" id="A0A7R9EMV3"/>
<dbReference type="Pfam" id="PF00651">
    <property type="entry name" value="BTB"/>
    <property type="match status" value="1"/>
</dbReference>
<dbReference type="InterPro" id="IPR000210">
    <property type="entry name" value="BTB/POZ_dom"/>
</dbReference>
<evidence type="ECO:0000313" key="9">
    <source>
        <dbReference type="EMBL" id="CAD7438161.1"/>
    </source>
</evidence>
<dbReference type="SMART" id="SM00225">
    <property type="entry name" value="BTB"/>
    <property type="match status" value="1"/>
</dbReference>
<keyword evidence="4" id="KW-0677">Repeat</keyword>
<evidence type="ECO:0000256" key="3">
    <source>
        <dbReference type="ARBA" id="ARBA00022441"/>
    </source>
</evidence>
<comment type="pathway">
    <text evidence="1">Protein modification; protein ubiquitination.</text>
</comment>
<keyword evidence="5" id="KW-0833">Ubl conjugation pathway</keyword>